<feature type="compositionally biased region" description="Basic and acidic residues" evidence="1">
    <location>
        <begin position="33"/>
        <end position="51"/>
    </location>
</feature>
<evidence type="ECO:0000313" key="4">
    <source>
        <dbReference type="Proteomes" id="UP001281305"/>
    </source>
</evidence>
<protein>
    <recommendedName>
        <fullName evidence="5">Twin-arginine translocation signal domain-containing protein</fullName>
    </recommendedName>
</protein>
<keyword evidence="4" id="KW-1185">Reference proteome</keyword>
<organism evidence="3 4">
    <name type="scientific">Roseovarius rhodophyticola</name>
    <dbReference type="NCBI Taxonomy" id="3080827"/>
    <lineage>
        <taxon>Bacteria</taxon>
        <taxon>Pseudomonadati</taxon>
        <taxon>Pseudomonadota</taxon>
        <taxon>Alphaproteobacteria</taxon>
        <taxon>Rhodobacterales</taxon>
        <taxon>Roseobacteraceae</taxon>
        <taxon>Roseovarius</taxon>
    </lineage>
</organism>
<accession>A0ABZ2TAX5</accession>
<sequence length="67" mass="7703">MSGTMSRRGFFTFSLAAGAAVAMSQPALARGGPDPEDRLTPKKRRELEEQRRKARERRKQERKNTKR</sequence>
<keyword evidence="2" id="KW-0732">Signal</keyword>
<dbReference type="Proteomes" id="UP001281305">
    <property type="component" value="Chromosome"/>
</dbReference>
<evidence type="ECO:0000256" key="1">
    <source>
        <dbReference type="SAM" id="MobiDB-lite"/>
    </source>
</evidence>
<evidence type="ECO:0000256" key="2">
    <source>
        <dbReference type="SAM" id="SignalP"/>
    </source>
</evidence>
<proteinExistence type="predicted"/>
<dbReference type="PROSITE" id="PS51318">
    <property type="entry name" value="TAT"/>
    <property type="match status" value="1"/>
</dbReference>
<dbReference type="RefSeq" id="WP_317056932.1">
    <property type="nucleotide sequence ID" value="NZ_CP146606.1"/>
</dbReference>
<evidence type="ECO:0008006" key="5">
    <source>
        <dbReference type="Google" id="ProtNLM"/>
    </source>
</evidence>
<dbReference type="InterPro" id="IPR006311">
    <property type="entry name" value="TAT_signal"/>
</dbReference>
<dbReference type="EMBL" id="CP146606">
    <property type="protein sequence ID" value="WYK16863.1"/>
    <property type="molecule type" value="Genomic_DNA"/>
</dbReference>
<feature type="signal peptide" evidence="2">
    <location>
        <begin position="1"/>
        <end position="29"/>
    </location>
</feature>
<feature type="compositionally biased region" description="Basic and acidic residues" evidence="1">
    <location>
        <begin position="58"/>
        <end position="67"/>
    </location>
</feature>
<reference evidence="3 4" key="1">
    <citation type="submission" date="2024-02" db="EMBL/GenBank/DDBJ databases">
        <title>Roseovarius strain W115 nov., isolated from a marine algae.</title>
        <authorList>
            <person name="Lee M.W."/>
            <person name="Lee J.K."/>
            <person name="Kim J.M."/>
            <person name="Choi D.G."/>
            <person name="Baek J.H."/>
            <person name="Bayburt H."/>
            <person name="Jung J.J."/>
            <person name="Han D.M."/>
            <person name="Jeon C.O."/>
        </authorList>
    </citation>
    <scope>NUCLEOTIDE SEQUENCE [LARGE SCALE GENOMIC DNA]</scope>
    <source>
        <strain evidence="3 4">W115</strain>
    </source>
</reference>
<gene>
    <name evidence="3" type="ORF">RZS32_010525</name>
</gene>
<name>A0ABZ2TAX5_9RHOB</name>
<evidence type="ECO:0000313" key="3">
    <source>
        <dbReference type="EMBL" id="WYK16863.1"/>
    </source>
</evidence>
<feature type="chain" id="PRO_5047236177" description="Twin-arginine translocation signal domain-containing protein" evidence="2">
    <location>
        <begin position="30"/>
        <end position="67"/>
    </location>
</feature>
<feature type="region of interest" description="Disordered" evidence="1">
    <location>
        <begin position="24"/>
        <end position="67"/>
    </location>
</feature>